<reference evidence="2 3" key="1">
    <citation type="journal article" date="2016" name="Mol. Biol. Evol.">
        <title>Comparative Genomics of Early-Diverging Mushroom-Forming Fungi Provides Insights into the Origins of Lignocellulose Decay Capabilities.</title>
        <authorList>
            <person name="Nagy L.G."/>
            <person name="Riley R."/>
            <person name="Tritt A."/>
            <person name="Adam C."/>
            <person name="Daum C."/>
            <person name="Floudas D."/>
            <person name="Sun H."/>
            <person name="Yadav J.S."/>
            <person name="Pangilinan J."/>
            <person name="Larsson K.H."/>
            <person name="Matsuura K."/>
            <person name="Barry K."/>
            <person name="Labutti K."/>
            <person name="Kuo R."/>
            <person name="Ohm R.A."/>
            <person name="Bhattacharya S.S."/>
            <person name="Shirouzu T."/>
            <person name="Yoshinaga Y."/>
            <person name="Martin F.M."/>
            <person name="Grigoriev I.V."/>
            <person name="Hibbett D.S."/>
        </authorList>
    </citation>
    <scope>NUCLEOTIDE SEQUENCE [LARGE SCALE GENOMIC DNA]</scope>
    <source>
        <strain evidence="2 3">HHB12029</strain>
    </source>
</reference>
<dbReference type="OrthoDB" id="2344312at2759"/>
<dbReference type="EMBL" id="KV425915">
    <property type="protein sequence ID" value="KZV98773.1"/>
    <property type="molecule type" value="Genomic_DNA"/>
</dbReference>
<gene>
    <name evidence="2" type="ORF">EXIGLDRAFT_763243</name>
</gene>
<accession>A0A165M4Z7</accession>
<keyword evidence="3" id="KW-1185">Reference proteome</keyword>
<name>A0A165M4Z7_EXIGL</name>
<dbReference type="Pfam" id="PF24840">
    <property type="entry name" value="NTF2_SigF"/>
    <property type="match status" value="1"/>
</dbReference>
<sequence length="104" mass="11975">MEVPFYDIESVVLRCTAASPNNPDSQREAIEKRVNLLVAVCHSLTPDRYYTADCEFNHPLATVLSGQSSRDTVLRVYQWYRIMSPTLELTIDERDDAYNILVTY</sequence>
<dbReference type="InterPro" id="IPR057514">
    <property type="entry name" value="NTF2_SigF"/>
</dbReference>
<dbReference type="InParanoid" id="A0A165M4Z7"/>
<dbReference type="STRING" id="1314781.A0A165M4Z7"/>
<evidence type="ECO:0000313" key="2">
    <source>
        <dbReference type="EMBL" id="KZV98773.1"/>
    </source>
</evidence>
<evidence type="ECO:0000259" key="1">
    <source>
        <dbReference type="Pfam" id="PF24840"/>
    </source>
</evidence>
<dbReference type="Proteomes" id="UP000077266">
    <property type="component" value="Unassembled WGS sequence"/>
</dbReference>
<protein>
    <recommendedName>
        <fullName evidence="1">SigF-like NTF2-like domain-containing protein</fullName>
    </recommendedName>
</protein>
<organism evidence="2 3">
    <name type="scientific">Exidia glandulosa HHB12029</name>
    <dbReference type="NCBI Taxonomy" id="1314781"/>
    <lineage>
        <taxon>Eukaryota</taxon>
        <taxon>Fungi</taxon>
        <taxon>Dikarya</taxon>
        <taxon>Basidiomycota</taxon>
        <taxon>Agaricomycotina</taxon>
        <taxon>Agaricomycetes</taxon>
        <taxon>Auriculariales</taxon>
        <taxon>Exidiaceae</taxon>
        <taxon>Exidia</taxon>
    </lineage>
</organism>
<feature type="domain" description="SigF-like NTF2-like" evidence="1">
    <location>
        <begin position="1"/>
        <end position="93"/>
    </location>
</feature>
<dbReference type="AlphaFoldDB" id="A0A165M4Z7"/>
<proteinExistence type="predicted"/>
<evidence type="ECO:0000313" key="3">
    <source>
        <dbReference type="Proteomes" id="UP000077266"/>
    </source>
</evidence>